<evidence type="ECO:0000313" key="1">
    <source>
        <dbReference type="EMBL" id="EDM87637.1"/>
    </source>
</evidence>
<gene>
    <name evidence="1" type="ORF">RUMOBE_01818</name>
</gene>
<proteinExistence type="predicted"/>
<sequence length="101" mass="12404">MQQYRIRCHKNGNIAAFTIKNFTKDQLFLTEYLQNKLHSFNELIYFPKNQGFYRILKQKQVVFDTTFQKWEGNNENKRSYHTDAPCCFRRLYIFGISRFRF</sequence>
<dbReference type="Proteomes" id="UP000006002">
    <property type="component" value="Unassembled WGS sequence"/>
</dbReference>
<reference evidence="1 2" key="1">
    <citation type="submission" date="2007-03" db="EMBL/GenBank/DDBJ databases">
        <authorList>
            <person name="Fulton L."/>
            <person name="Clifton S."/>
            <person name="Fulton B."/>
            <person name="Xu J."/>
            <person name="Minx P."/>
            <person name="Pepin K.H."/>
            <person name="Johnson M."/>
            <person name="Thiruvilangam P."/>
            <person name="Bhonagiri V."/>
            <person name="Nash W.E."/>
            <person name="Mardis E.R."/>
            <person name="Wilson R.K."/>
        </authorList>
    </citation>
    <scope>NUCLEOTIDE SEQUENCE [LARGE SCALE GENOMIC DNA]</scope>
    <source>
        <strain evidence="1 2">ATCC 29174</strain>
    </source>
</reference>
<evidence type="ECO:0000313" key="2">
    <source>
        <dbReference type="Proteomes" id="UP000006002"/>
    </source>
</evidence>
<protein>
    <submittedName>
        <fullName evidence="1">Uncharacterized protein</fullName>
    </submittedName>
</protein>
<dbReference type="HOGENOM" id="CLU_2286005_0_0_9"/>
<comment type="caution">
    <text evidence="1">The sequence shown here is derived from an EMBL/GenBank/DDBJ whole genome shotgun (WGS) entry which is preliminary data.</text>
</comment>
<organism evidence="1 2">
    <name type="scientific">Blautia obeum ATCC 29174</name>
    <dbReference type="NCBI Taxonomy" id="411459"/>
    <lineage>
        <taxon>Bacteria</taxon>
        <taxon>Bacillati</taxon>
        <taxon>Bacillota</taxon>
        <taxon>Clostridia</taxon>
        <taxon>Lachnospirales</taxon>
        <taxon>Lachnospiraceae</taxon>
        <taxon>Blautia</taxon>
    </lineage>
</organism>
<dbReference type="EMBL" id="AAVO02000006">
    <property type="protein sequence ID" value="EDM87637.1"/>
    <property type="molecule type" value="Genomic_DNA"/>
</dbReference>
<reference evidence="1 2" key="2">
    <citation type="submission" date="2007-04" db="EMBL/GenBank/DDBJ databases">
        <title>Draft genome sequence of Ruminococcus obeum (ATCC 29174).</title>
        <authorList>
            <person name="Sudarsanam P."/>
            <person name="Ley R."/>
            <person name="Guruge J."/>
            <person name="Turnbaugh P.J."/>
            <person name="Mahowald M."/>
            <person name="Liep D."/>
            <person name="Gordon J."/>
        </authorList>
    </citation>
    <scope>NUCLEOTIDE SEQUENCE [LARGE SCALE GENOMIC DNA]</scope>
    <source>
        <strain evidence="1 2">ATCC 29174</strain>
    </source>
</reference>
<accession>A5ZS40</accession>
<dbReference type="AlphaFoldDB" id="A5ZS40"/>
<name>A5ZS40_9FIRM</name>